<evidence type="ECO:0000259" key="1">
    <source>
        <dbReference type="Pfam" id="PF05699"/>
    </source>
</evidence>
<proteinExistence type="predicted"/>
<sequence length="135" mass="15416">MPCPSQTSGFNVPNYVRCNEIIFPCTRKVLKLFCTLSVTTATPERSFSTLRYLKTYLRSTMTADRLNGLALMYIHKNVEVKAHEVLDEMSKKPRRLLLWLAARVWPTRSTLTSHRLVAPPQGPTTCTLEELLGYL</sequence>
<dbReference type="EMBL" id="JAJSOF020000040">
    <property type="protein sequence ID" value="KAJ4426350.1"/>
    <property type="molecule type" value="Genomic_DNA"/>
</dbReference>
<evidence type="ECO:0000313" key="3">
    <source>
        <dbReference type="Proteomes" id="UP001148838"/>
    </source>
</evidence>
<protein>
    <recommendedName>
        <fullName evidence="1">HAT C-terminal dimerisation domain-containing protein</fullName>
    </recommendedName>
</protein>
<dbReference type="InterPro" id="IPR052958">
    <property type="entry name" value="IFN-induced_PKR_regulator"/>
</dbReference>
<dbReference type="PANTHER" id="PTHR46289">
    <property type="entry name" value="52 KDA REPRESSOR OF THE INHIBITOR OF THE PROTEIN KINASE-LIKE PROTEIN-RELATED"/>
    <property type="match status" value="1"/>
</dbReference>
<dbReference type="Proteomes" id="UP001148838">
    <property type="component" value="Unassembled WGS sequence"/>
</dbReference>
<organism evidence="2 3">
    <name type="scientific">Periplaneta americana</name>
    <name type="common">American cockroach</name>
    <name type="synonym">Blatta americana</name>
    <dbReference type="NCBI Taxonomy" id="6978"/>
    <lineage>
        <taxon>Eukaryota</taxon>
        <taxon>Metazoa</taxon>
        <taxon>Ecdysozoa</taxon>
        <taxon>Arthropoda</taxon>
        <taxon>Hexapoda</taxon>
        <taxon>Insecta</taxon>
        <taxon>Pterygota</taxon>
        <taxon>Neoptera</taxon>
        <taxon>Polyneoptera</taxon>
        <taxon>Dictyoptera</taxon>
        <taxon>Blattodea</taxon>
        <taxon>Blattoidea</taxon>
        <taxon>Blattidae</taxon>
        <taxon>Blattinae</taxon>
        <taxon>Periplaneta</taxon>
    </lineage>
</organism>
<accession>A0ABQ8RXJ2</accession>
<dbReference type="Pfam" id="PF05699">
    <property type="entry name" value="Dimer_Tnp_hAT"/>
    <property type="match status" value="1"/>
</dbReference>
<feature type="domain" description="HAT C-terminal dimerisation" evidence="1">
    <location>
        <begin position="8"/>
        <end position="77"/>
    </location>
</feature>
<comment type="caution">
    <text evidence="2">The sequence shown here is derived from an EMBL/GenBank/DDBJ whole genome shotgun (WGS) entry which is preliminary data.</text>
</comment>
<gene>
    <name evidence="2" type="ORF">ANN_27164</name>
</gene>
<dbReference type="PANTHER" id="PTHR46289:SF14">
    <property type="entry name" value="DUF4371 DOMAIN-CONTAINING PROTEIN"/>
    <property type="match status" value="1"/>
</dbReference>
<keyword evidence="3" id="KW-1185">Reference proteome</keyword>
<evidence type="ECO:0000313" key="2">
    <source>
        <dbReference type="EMBL" id="KAJ4426350.1"/>
    </source>
</evidence>
<name>A0ABQ8RXJ2_PERAM</name>
<dbReference type="InterPro" id="IPR008906">
    <property type="entry name" value="HATC_C_dom"/>
</dbReference>
<reference evidence="2 3" key="1">
    <citation type="journal article" date="2022" name="Allergy">
        <title>Genome assembly and annotation of Periplaneta americana reveal a comprehensive cockroach allergen profile.</title>
        <authorList>
            <person name="Wang L."/>
            <person name="Xiong Q."/>
            <person name="Saelim N."/>
            <person name="Wang L."/>
            <person name="Nong W."/>
            <person name="Wan A.T."/>
            <person name="Shi M."/>
            <person name="Liu X."/>
            <person name="Cao Q."/>
            <person name="Hui J.H.L."/>
            <person name="Sookrung N."/>
            <person name="Leung T.F."/>
            <person name="Tungtrongchitr A."/>
            <person name="Tsui S.K.W."/>
        </authorList>
    </citation>
    <scope>NUCLEOTIDE SEQUENCE [LARGE SCALE GENOMIC DNA]</scope>
    <source>
        <strain evidence="2">PWHHKU_190912</strain>
    </source>
</reference>